<feature type="region of interest" description="Disordered" evidence="2">
    <location>
        <begin position="130"/>
        <end position="183"/>
    </location>
</feature>
<evidence type="ECO:0000256" key="2">
    <source>
        <dbReference type="SAM" id="MobiDB-lite"/>
    </source>
</evidence>
<organism evidence="4 5">
    <name type="scientific">Panagrellus redivivus</name>
    <name type="common">Microworm</name>
    <dbReference type="NCBI Taxonomy" id="6233"/>
    <lineage>
        <taxon>Eukaryota</taxon>
        <taxon>Metazoa</taxon>
        <taxon>Ecdysozoa</taxon>
        <taxon>Nematoda</taxon>
        <taxon>Chromadorea</taxon>
        <taxon>Rhabditida</taxon>
        <taxon>Tylenchina</taxon>
        <taxon>Panagrolaimomorpha</taxon>
        <taxon>Panagrolaimoidea</taxon>
        <taxon>Panagrolaimidae</taxon>
        <taxon>Panagrellus</taxon>
    </lineage>
</organism>
<accession>A0A7E4ZU87</accession>
<keyword evidence="1" id="KW-0175">Coiled coil</keyword>
<reference evidence="5" key="2">
    <citation type="submission" date="2020-10" db="UniProtKB">
        <authorList>
            <consortium name="WormBaseParasite"/>
        </authorList>
    </citation>
    <scope>IDENTIFICATION</scope>
</reference>
<dbReference type="WBParaSite" id="Pan_g17597.t1">
    <property type="protein sequence ID" value="Pan_g17597.t1"/>
    <property type="gene ID" value="Pan_g17597"/>
</dbReference>
<reference evidence="4" key="1">
    <citation type="journal article" date="2013" name="Genetics">
        <title>The draft genome and transcriptome of Panagrellus redivivus are shaped by the harsh demands of a free-living lifestyle.</title>
        <authorList>
            <person name="Srinivasan J."/>
            <person name="Dillman A.R."/>
            <person name="Macchietto M.G."/>
            <person name="Heikkinen L."/>
            <person name="Lakso M."/>
            <person name="Fracchia K.M."/>
            <person name="Antoshechkin I."/>
            <person name="Mortazavi A."/>
            <person name="Wong G."/>
            <person name="Sternberg P.W."/>
        </authorList>
    </citation>
    <scope>NUCLEOTIDE SEQUENCE [LARGE SCALE GENOMIC DNA]</scope>
    <source>
        <strain evidence="4">MT8872</strain>
    </source>
</reference>
<evidence type="ECO:0000313" key="5">
    <source>
        <dbReference type="WBParaSite" id="Pan_g17597.t1"/>
    </source>
</evidence>
<dbReference type="Proteomes" id="UP000492821">
    <property type="component" value="Unassembled WGS sequence"/>
</dbReference>
<feature type="region of interest" description="Disordered" evidence="2">
    <location>
        <begin position="200"/>
        <end position="241"/>
    </location>
</feature>
<sequence>MAENDDNQTQPRMEIIDLEWTGIRYADFLFLVVILLVFIVLLLVLCLSSIFAIRLIYRRRTKERVDEEKERQQRQERVWKEYEDKIKLELEKNKIDEATKFPTSTPATKVACSRTDNCIHSTAMSSYYSKSHENLRKLPRRKPANYLKEPSSTPSRSPNIPSEPLSQRRNNPKSQQPTFDPNLCQTIYIPQPYPAYMPSTPYMTAPTVPQPQYYYPQPLQYPQQPPPPPPRPKSKSDKRKK</sequence>
<feature type="compositionally biased region" description="Basic residues" evidence="2">
    <location>
        <begin position="232"/>
        <end position="241"/>
    </location>
</feature>
<feature type="coiled-coil region" evidence="1">
    <location>
        <begin position="58"/>
        <end position="85"/>
    </location>
</feature>
<feature type="compositionally biased region" description="Low complexity" evidence="2">
    <location>
        <begin position="210"/>
        <end position="222"/>
    </location>
</feature>
<feature type="transmembrane region" description="Helical" evidence="3">
    <location>
        <begin position="28"/>
        <end position="57"/>
    </location>
</feature>
<evidence type="ECO:0000313" key="4">
    <source>
        <dbReference type="Proteomes" id="UP000492821"/>
    </source>
</evidence>
<proteinExistence type="predicted"/>
<evidence type="ECO:0000256" key="1">
    <source>
        <dbReference type="SAM" id="Coils"/>
    </source>
</evidence>
<evidence type="ECO:0000256" key="3">
    <source>
        <dbReference type="SAM" id="Phobius"/>
    </source>
</evidence>
<keyword evidence="3" id="KW-1133">Transmembrane helix</keyword>
<keyword evidence="4" id="KW-1185">Reference proteome</keyword>
<keyword evidence="3" id="KW-0472">Membrane</keyword>
<dbReference type="AlphaFoldDB" id="A0A7E4ZU87"/>
<protein>
    <submittedName>
        <fullName evidence="5">Uncharacterized protein</fullName>
    </submittedName>
</protein>
<feature type="compositionally biased region" description="Polar residues" evidence="2">
    <location>
        <begin position="150"/>
        <end position="183"/>
    </location>
</feature>
<keyword evidence="3" id="KW-0812">Transmembrane</keyword>
<name>A0A7E4ZU87_PANRE</name>